<evidence type="ECO:0000256" key="2">
    <source>
        <dbReference type="SAM" id="SignalP"/>
    </source>
</evidence>
<dbReference type="Proteomes" id="UP000013909">
    <property type="component" value="Unassembled WGS sequence"/>
</dbReference>
<name>R7ZX76_9BACT</name>
<keyword evidence="1 2" id="KW-0732">Signal</keyword>
<sequence>MPSYKHILIVFCQLALFKIVNSSYANAQGYIIAVPNEGMYKITQAAASAIGLGDISQISVYGVSGMLPQRLDSTSLLLQEIPGQQIGDVLYFYLSGPNTFNWEEQLPLFQINHYSNIQHYYISGQSASPKRITKAGSSSPVQSDSPDQTWYSIITYHQEEYNMLQSGRDWYGHRMFSGQESRIDVNTPSATDRAKKGLFAATVMAQSIDESRVTAQVNGQPIQEVAIPSIPNSTYGIKGREALISNDFDLPQTSGFQIQFRFETGDRNGAGYLRKFWVGIPIDINRLENGVLYRPTDEAADIRVSIPENRKIWLLGTETTELESETLIPAGISKIAYFNPSSVPDITVVRPADVSLRQNSTSAELLIISPSRFLSEANRLASHKNGQGILTQVVLLDAIYDAFGYGNPDPTAIRNFVAFTFHRSKKLKNLLLLGKGTFDYKNILQGDPNLLPTYSSRSSLNPLTTYSSDDYFGFLTFGDGEWVESNSGDHHLTIGIGRIPATNVAEASQVIDKIIRYSTGPAISGDWKRNILLIADDGDNNIHLNDAESHAAFLSIHHPEFIIDKLYLDRFEQLNTGSAQESPAARAFLNEWLGRSGVLINYIGHGNESALTAEGLFRVTDIADMPESDRLPVFVTATCEFGRHDSPFIRSGAERLLIAPRKGAIALLTTGRPVFSSVNFLLNRAFVNHVFSRPEGDYLSLGEIFMQTKNQSLSGPLNRNFSLLGDPSLRINLPSANLGEFTLTDRQSETELDTLRALQQIRFSGKVHSLQTTEPQPGFNGEFQIRLLDKPLVLRTRGDESIPAEFFENQAVIHQGNGKIEDGLFEGSFFVGKNIAYPYGNGTIQLFGMDSISGQEFMGAARITIGGTHSPVPIDRIGPQINIFRLDSDGPIATTQVKIRIEFFDLSGINVSPIQVGQDITLVLNGDDPIVITHLYSSLDAGFERGFLELELNGLREGENRISVTAFDNFGNRSTQEARLDVKGTSNLRILSNLAYPNPSTDKVSFQLSHNRPGENIQVSLHIISADGREIFSLERRFPNAGGSILGLEWNFSNGFAVFPAKGMYIYRLEVYTESDHTFDQVGGKLLVK</sequence>
<dbReference type="GO" id="GO:0006508">
    <property type="term" value="P:proteolysis"/>
    <property type="evidence" value="ECO:0007669"/>
    <property type="project" value="InterPro"/>
</dbReference>
<dbReference type="OrthoDB" id="9809780at2"/>
<dbReference type="AlphaFoldDB" id="R7ZX76"/>
<dbReference type="InterPro" id="IPR029031">
    <property type="entry name" value="Gingipain_N_sf"/>
</dbReference>
<dbReference type="Pfam" id="PF01364">
    <property type="entry name" value="Peptidase_C25"/>
    <property type="match status" value="1"/>
</dbReference>
<dbReference type="GO" id="GO:0008234">
    <property type="term" value="F:cysteine-type peptidase activity"/>
    <property type="evidence" value="ECO:0007669"/>
    <property type="project" value="InterPro"/>
</dbReference>
<keyword evidence="5" id="KW-1185">Reference proteome</keyword>
<dbReference type="SUPFAM" id="SSF52129">
    <property type="entry name" value="Caspase-like"/>
    <property type="match status" value="1"/>
</dbReference>
<evidence type="ECO:0000259" key="3">
    <source>
        <dbReference type="Pfam" id="PF01364"/>
    </source>
</evidence>
<dbReference type="RefSeq" id="WP_010853101.1">
    <property type="nucleotide sequence ID" value="NZ_AQHR01000029.1"/>
</dbReference>
<feature type="chain" id="PRO_5004462025" description="Gingipain domain-containing protein" evidence="2">
    <location>
        <begin position="28"/>
        <end position="1089"/>
    </location>
</feature>
<evidence type="ECO:0000313" key="5">
    <source>
        <dbReference type="Proteomes" id="UP000013909"/>
    </source>
</evidence>
<protein>
    <recommendedName>
        <fullName evidence="3">Gingipain domain-containing protein</fullName>
    </recommendedName>
</protein>
<dbReference type="InterPro" id="IPR029030">
    <property type="entry name" value="Caspase-like_dom_sf"/>
</dbReference>
<dbReference type="Gene3D" id="3.40.50.10390">
    <property type="entry name" value="Gingipain r, domain 1"/>
    <property type="match status" value="1"/>
</dbReference>
<dbReference type="InterPro" id="IPR001769">
    <property type="entry name" value="Gingipain"/>
</dbReference>
<organism evidence="4 5">
    <name type="scientific">Lunatimonas lonarensis</name>
    <dbReference type="NCBI Taxonomy" id="1232681"/>
    <lineage>
        <taxon>Bacteria</taxon>
        <taxon>Pseudomonadati</taxon>
        <taxon>Bacteroidota</taxon>
        <taxon>Cytophagia</taxon>
        <taxon>Cytophagales</taxon>
        <taxon>Cyclobacteriaceae</taxon>
    </lineage>
</organism>
<dbReference type="EMBL" id="AQHR01000029">
    <property type="protein sequence ID" value="EON78603.1"/>
    <property type="molecule type" value="Genomic_DNA"/>
</dbReference>
<evidence type="ECO:0000256" key="1">
    <source>
        <dbReference type="ARBA" id="ARBA00022729"/>
    </source>
</evidence>
<evidence type="ECO:0000313" key="4">
    <source>
        <dbReference type="EMBL" id="EON78603.1"/>
    </source>
</evidence>
<proteinExistence type="predicted"/>
<gene>
    <name evidence="4" type="ORF">ADIS_0953</name>
</gene>
<feature type="domain" description="Gingipain" evidence="3">
    <location>
        <begin position="366"/>
        <end position="731"/>
    </location>
</feature>
<dbReference type="PATRIC" id="fig|1288963.3.peg.952"/>
<accession>R7ZX76</accession>
<feature type="signal peptide" evidence="2">
    <location>
        <begin position="1"/>
        <end position="27"/>
    </location>
</feature>
<reference evidence="4 5" key="1">
    <citation type="submission" date="2013-02" db="EMBL/GenBank/DDBJ databases">
        <title>A novel strain isolated from Lonar lake, Maharashtra, India.</title>
        <authorList>
            <person name="Singh A."/>
        </authorList>
    </citation>
    <scope>NUCLEOTIDE SEQUENCE [LARGE SCALE GENOMIC DNA]</scope>
    <source>
        <strain evidence="4 5">AK24</strain>
    </source>
</reference>
<dbReference type="Gene3D" id="3.40.50.1460">
    <property type="match status" value="1"/>
</dbReference>
<dbReference type="NCBIfam" id="NF033707">
    <property type="entry name" value="T9SS_sortase"/>
    <property type="match status" value="1"/>
</dbReference>
<dbReference type="STRING" id="1232681.ADIS_0953"/>
<dbReference type="CDD" id="cd02258">
    <property type="entry name" value="Peptidase_C25_N"/>
    <property type="match status" value="1"/>
</dbReference>
<comment type="caution">
    <text evidence="4">The sequence shown here is derived from an EMBL/GenBank/DDBJ whole genome shotgun (WGS) entry which is preliminary data.</text>
</comment>